<dbReference type="HOGENOM" id="CLU_2370678_0_0_6"/>
<accession>A4VQ27</accession>
<dbReference type="Proteomes" id="UP000000233">
    <property type="component" value="Chromosome"/>
</dbReference>
<organism evidence="2 3">
    <name type="scientific">Stutzerimonas stutzeri (strain A1501)</name>
    <name type="common">Pseudomonas stutzeri</name>
    <dbReference type="NCBI Taxonomy" id="379731"/>
    <lineage>
        <taxon>Bacteria</taxon>
        <taxon>Pseudomonadati</taxon>
        <taxon>Pseudomonadota</taxon>
        <taxon>Gammaproteobacteria</taxon>
        <taxon>Pseudomonadales</taxon>
        <taxon>Pseudomonadaceae</taxon>
        <taxon>Stutzerimonas</taxon>
    </lineage>
</organism>
<keyword evidence="3" id="KW-1185">Reference proteome</keyword>
<sequence>MSVMMLFWGGLGVSLLLVVIAGIALCWQVLRRREVISALQGCQGQVKELKIRIYQQEDEMRELIAGLRAEKAHVEQLQRQVKFADGLRVQLRRDV</sequence>
<name>A4VQ27_STUS1</name>
<gene>
    <name evidence="2" type="ordered locus">PST_3450</name>
</gene>
<reference evidence="2 3" key="1">
    <citation type="journal article" date="2008" name="Proc. Natl. Acad. Sci. U.S.A.">
        <title>Nitrogen fixation island and rhizosphere competence traits in the genome of root-associated Pseudomonas stutzeri A1501.</title>
        <authorList>
            <person name="Yan Y."/>
            <person name="Yang J."/>
            <person name="Dou Y."/>
            <person name="Chen M."/>
            <person name="Ping S."/>
            <person name="Peng J."/>
            <person name="Lu W."/>
            <person name="Zhang W."/>
            <person name="Yao Z."/>
            <person name="Li H."/>
            <person name="Liu W."/>
            <person name="He S."/>
            <person name="Geng L."/>
            <person name="Zhang X."/>
            <person name="Yang F."/>
            <person name="Yu H."/>
            <person name="Zhan Y."/>
            <person name="Li D."/>
            <person name="Lin Z."/>
            <person name="Wang Y."/>
            <person name="Elmerich C."/>
            <person name="Lin M."/>
            <person name="Jin Q."/>
        </authorList>
    </citation>
    <scope>NUCLEOTIDE SEQUENCE [LARGE SCALE GENOMIC DNA]</scope>
    <source>
        <strain evidence="2 3">A1501</strain>
    </source>
</reference>
<dbReference type="AlphaFoldDB" id="A4VQ27"/>
<proteinExistence type="predicted"/>
<dbReference type="EMBL" id="CP000304">
    <property type="protein sequence ID" value="ABP81078.1"/>
    <property type="molecule type" value="Genomic_DNA"/>
</dbReference>
<evidence type="ECO:0000313" key="3">
    <source>
        <dbReference type="Proteomes" id="UP000000233"/>
    </source>
</evidence>
<dbReference type="KEGG" id="psa:PST_3450"/>
<evidence type="ECO:0000256" key="1">
    <source>
        <dbReference type="SAM" id="Coils"/>
    </source>
</evidence>
<feature type="coiled-coil region" evidence="1">
    <location>
        <begin position="60"/>
        <end position="94"/>
    </location>
</feature>
<keyword evidence="1" id="KW-0175">Coiled coil</keyword>
<evidence type="ECO:0000313" key="2">
    <source>
        <dbReference type="EMBL" id="ABP81078.1"/>
    </source>
</evidence>
<protein>
    <submittedName>
        <fullName evidence="2">Uncharacterized protein</fullName>
    </submittedName>
</protein>